<gene>
    <name evidence="7" type="ORF">TAV2_LOCUS15473</name>
</gene>
<dbReference type="EMBL" id="OU466861">
    <property type="protein sequence ID" value="CAH2064877.1"/>
    <property type="molecule type" value="Genomic_DNA"/>
</dbReference>
<protein>
    <recommendedName>
        <fullName evidence="4">Small ribosomal subunit protein mS38</fullName>
    </recommendedName>
</protein>
<name>A0AAU9SF46_THLAR</name>
<accession>A0AAU9SF46</accession>
<dbReference type="Proteomes" id="UP000836841">
    <property type="component" value="Chromosome 5"/>
</dbReference>
<feature type="domain" description="Ribosomal protein mS38 C-terminal" evidence="6">
    <location>
        <begin position="106"/>
        <end position="128"/>
    </location>
</feature>
<dbReference type="PANTHER" id="PTHR32035">
    <property type="entry name" value="AURORA KINASE A-INTERACTING PROTEIN"/>
    <property type="match status" value="1"/>
</dbReference>
<evidence type="ECO:0000259" key="6">
    <source>
        <dbReference type="Pfam" id="PF08213"/>
    </source>
</evidence>
<evidence type="ECO:0000256" key="3">
    <source>
        <dbReference type="ARBA" id="ARBA00035647"/>
    </source>
</evidence>
<comment type="similarity">
    <text evidence="3">Belongs to the mitochondrion-specific ribosomal protein mS38 family.</text>
</comment>
<dbReference type="GO" id="GO:0005739">
    <property type="term" value="C:mitochondrion"/>
    <property type="evidence" value="ECO:0007669"/>
    <property type="project" value="UniProtKB-SubCell"/>
</dbReference>
<dbReference type="PANTHER" id="PTHR32035:SF3">
    <property type="entry name" value="SMALL RIBOSOMAL SUBUNIT PROTEIN MS38"/>
    <property type="match status" value="1"/>
</dbReference>
<comment type="subcellular location">
    <subcellularLocation>
        <location evidence="1">Mitochondrion</location>
    </subcellularLocation>
</comment>
<dbReference type="Pfam" id="PF08213">
    <property type="entry name" value="COX24_C"/>
    <property type="match status" value="1"/>
</dbReference>
<evidence type="ECO:0000256" key="2">
    <source>
        <dbReference type="ARBA" id="ARBA00023128"/>
    </source>
</evidence>
<keyword evidence="2" id="KW-0496">Mitochondrion</keyword>
<organism evidence="7 8">
    <name type="scientific">Thlaspi arvense</name>
    <name type="common">Field penny-cress</name>
    <dbReference type="NCBI Taxonomy" id="13288"/>
    <lineage>
        <taxon>Eukaryota</taxon>
        <taxon>Viridiplantae</taxon>
        <taxon>Streptophyta</taxon>
        <taxon>Embryophyta</taxon>
        <taxon>Tracheophyta</taxon>
        <taxon>Spermatophyta</taxon>
        <taxon>Magnoliopsida</taxon>
        <taxon>eudicotyledons</taxon>
        <taxon>Gunneridae</taxon>
        <taxon>Pentapetalae</taxon>
        <taxon>rosids</taxon>
        <taxon>malvids</taxon>
        <taxon>Brassicales</taxon>
        <taxon>Brassicaceae</taxon>
        <taxon>Thlaspideae</taxon>
        <taxon>Thlaspi</taxon>
    </lineage>
</organism>
<evidence type="ECO:0000313" key="8">
    <source>
        <dbReference type="Proteomes" id="UP000836841"/>
    </source>
</evidence>
<evidence type="ECO:0000313" key="7">
    <source>
        <dbReference type="EMBL" id="CAH2064877.1"/>
    </source>
</evidence>
<dbReference type="InterPro" id="IPR013177">
    <property type="entry name" value="Ribosomal_mS38_C"/>
</dbReference>
<dbReference type="AlphaFoldDB" id="A0AAU9SF46"/>
<evidence type="ECO:0000256" key="4">
    <source>
        <dbReference type="ARBA" id="ARBA00035682"/>
    </source>
</evidence>
<feature type="region of interest" description="Disordered" evidence="5">
    <location>
        <begin position="111"/>
        <end position="130"/>
    </location>
</feature>
<keyword evidence="8" id="KW-1185">Reference proteome</keyword>
<evidence type="ECO:0000256" key="1">
    <source>
        <dbReference type="ARBA" id="ARBA00004173"/>
    </source>
</evidence>
<reference evidence="7 8" key="1">
    <citation type="submission" date="2022-03" db="EMBL/GenBank/DDBJ databases">
        <authorList>
            <person name="Nunn A."/>
            <person name="Chopra R."/>
            <person name="Nunn A."/>
            <person name="Contreras Garrido A."/>
        </authorList>
    </citation>
    <scope>NUCLEOTIDE SEQUENCE [LARGE SCALE GENOMIC DNA]</scope>
</reference>
<proteinExistence type="inferred from homology"/>
<sequence>MANLTHRFLRNQSCLRSIIPRLTPNLFAHQKPCISNVEPLSVELDPVPFTNPVITVSDKSLHFYPSLPIGYCFNPSVVHDPGLIDTASFEDAVMEEMDEKEAVIYADSVKKKRKKKMNKHKYRKLRKSRS</sequence>
<evidence type="ECO:0000256" key="5">
    <source>
        <dbReference type="SAM" id="MobiDB-lite"/>
    </source>
</evidence>